<dbReference type="EMBL" id="AM465395">
    <property type="protein sequence ID" value="CAN61604.1"/>
    <property type="molecule type" value="Genomic_DNA"/>
</dbReference>
<dbReference type="AlphaFoldDB" id="A5BNA3"/>
<protein>
    <recommendedName>
        <fullName evidence="4">Retrovirus-related Pol polyprotein from transposon 17.6</fullName>
    </recommendedName>
</protein>
<dbReference type="PANTHER" id="PTHR24559">
    <property type="entry name" value="TRANSPOSON TY3-I GAG-POL POLYPROTEIN"/>
    <property type="match status" value="1"/>
</dbReference>
<dbReference type="InterPro" id="IPR043502">
    <property type="entry name" value="DNA/RNA_pol_sf"/>
</dbReference>
<dbReference type="SUPFAM" id="SSF56672">
    <property type="entry name" value="DNA/RNA polymerases"/>
    <property type="match status" value="1"/>
</dbReference>
<evidence type="ECO:0008006" key="4">
    <source>
        <dbReference type="Google" id="ProtNLM"/>
    </source>
</evidence>
<proteinExistence type="predicted"/>
<organism evidence="3">
    <name type="scientific">Vitis vinifera</name>
    <name type="common">Grape</name>
    <dbReference type="NCBI Taxonomy" id="29760"/>
    <lineage>
        <taxon>Eukaryota</taxon>
        <taxon>Viridiplantae</taxon>
        <taxon>Streptophyta</taxon>
        <taxon>Embryophyta</taxon>
        <taxon>Tracheophyta</taxon>
        <taxon>Spermatophyta</taxon>
        <taxon>Magnoliopsida</taxon>
        <taxon>eudicotyledons</taxon>
        <taxon>Gunneridae</taxon>
        <taxon>Pentapetalae</taxon>
        <taxon>rosids</taxon>
        <taxon>Vitales</taxon>
        <taxon>Vitaceae</taxon>
        <taxon>Viteae</taxon>
        <taxon>Vitis</taxon>
    </lineage>
</organism>
<dbReference type="InterPro" id="IPR000477">
    <property type="entry name" value="RT_dom"/>
</dbReference>
<dbReference type="InterPro" id="IPR053134">
    <property type="entry name" value="RNA-dir_DNA_polymerase"/>
</dbReference>
<reference evidence="3" key="1">
    <citation type="journal article" date="2007" name="PLoS ONE">
        <title>The first genome sequence of an elite grapevine cultivar (Pinot noir Vitis vinifera L.): coping with a highly heterozygous genome.</title>
        <authorList>
            <person name="Velasco R."/>
            <person name="Zharkikh A."/>
            <person name="Troggio M."/>
            <person name="Cartwright D.A."/>
            <person name="Cestaro A."/>
            <person name="Pruss D."/>
            <person name="Pindo M."/>
            <person name="FitzGerald L.M."/>
            <person name="Vezzulli S."/>
            <person name="Reid J."/>
            <person name="Malacarne G."/>
            <person name="Iliev D."/>
            <person name="Coppola G."/>
            <person name="Wardell B."/>
            <person name="Micheletti D."/>
            <person name="Macalma T."/>
            <person name="Facci M."/>
            <person name="Mitchell J.T."/>
            <person name="Perazzolli M."/>
            <person name="Eldredge G."/>
            <person name="Gatto P."/>
            <person name="Oyzerski R."/>
            <person name="Moretto M."/>
            <person name="Gutin N."/>
            <person name="Stefanini M."/>
            <person name="Chen Y."/>
            <person name="Segala C."/>
            <person name="Davenport C."/>
            <person name="Dematte L."/>
            <person name="Mraz A."/>
            <person name="Battilana J."/>
            <person name="Stormo K."/>
            <person name="Costa F."/>
            <person name="Tao Q."/>
            <person name="Si-Ammour A."/>
            <person name="Harkins T."/>
            <person name="Lackey A."/>
            <person name="Perbost C."/>
            <person name="Taillon B."/>
            <person name="Stella A."/>
            <person name="Solovyev V."/>
            <person name="Fawcett J.A."/>
            <person name="Sterck L."/>
            <person name="Vandepoele K."/>
            <person name="Grando S.M."/>
            <person name="Toppo S."/>
            <person name="Moser C."/>
            <person name="Lanchbury J."/>
            <person name="Bogden R."/>
            <person name="Skolnick M."/>
            <person name="Sgaramella V."/>
            <person name="Bhatnagar S.K."/>
            <person name="Fontana P."/>
            <person name="Gutin A."/>
            <person name="Van de Peer Y."/>
            <person name="Salamini F."/>
            <person name="Viola R."/>
        </authorList>
    </citation>
    <scope>NUCLEOTIDE SEQUENCE</scope>
</reference>
<evidence type="ECO:0000313" key="3">
    <source>
        <dbReference type="EMBL" id="CAN61604.1"/>
    </source>
</evidence>
<dbReference type="CDD" id="cd01647">
    <property type="entry name" value="RT_LTR"/>
    <property type="match status" value="1"/>
</dbReference>
<dbReference type="Pfam" id="PF17919">
    <property type="entry name" value="RT_RNaseH_2"/>
    <property type="match status" value="1"/>
</dbReference>
<name>A5BNA3_VITVI</name>
<sequence>MAFITPHRLYYYNIMPFGLKNVGATYQRLMTKIFKPLMGRTVEVYIDDIIVKSKTYTKHVQQLEKAFSLMRKYNRRQREQVSWLFGYSTRNQNKPEPTRFIDKLRHFFTTLHGAQTFSWTKECKSVFDAINQYLIEPPTLSNLEEGKELYMYLVVPDYAVSVVLFRQTSKDGQKPVYYVSKALMDVETRYSQIEQTTLALHIVAKKLRPYF</sequence>
<gene>
    <name evidence="3" type="ORF">VITISV_017901</name>
</gene>
<accession>A5BNA3</accession>
<dbReference type="InterPro" id="IPR041577">
    <property type="entry name" value="RT_RNaseH_2"/>
</dbReference>
<dbReference type="Gene3D" id="3.30.70.270">
    <property type="match status" value="1"/>
</dbReference>
<feature type="domain" description="Reverse transcriptase/retrotransposon-derived protein RNase H-like" evidence="2">
    <location>
        <begin position="119"/>
        <end position="211"/>
    </location>
</feature>
<evidence type="ECO:0000259" key="1">
    <source>
        <dbReference type="Pfam" id="PF00078"/>
    </source>
</evidence>
<evidence type="ECO:0000259" key="2">
    <source>
        <dbReference type="Pfam" id="PF17919"/>
    </source>
</evidence>
<dbReference type="PANTHER" id="PTHR24559:SF444">
    <property type="entry name" value="REVERSE TRANSCRIPTASE DOMAIN-CONTAINING PROTEIN"/>
    <property type="match status" value="1"/>
</dbReference>
<dbReference type="InterPro" id="IPR043128">
    <property type="entry name" value="Rev_trsase/Diguanyl_cyclase"/>
</dbReference>
<dbReference type="Pfam" id="PF00078">
    <property type="entry name" value="RVT_1"/>
    <property type="match status" value="1"/>
</dbReference>
<feature type="domain" description="Reverse transcriptase" evidence="1">
    <location>
        <begin position="7"/>
        <end position="74"/>
    </location>
</feature>